<organism evidence="1 2">
    <name type="scientific">Streptomyces nanshensis</name>
    <dbReference type="NCBI Taxonomy" id="518642"/>
    <lineage>
        <taxon>Bacteria</taxon>
        <taxon>Bacillati</taxon>
        <taxon>Actinomycetota</taxon>
        <taxon>Actinomycetes</taxon>
        <taxon>Kitasatosporales</taxon>
        <taxon>Streptomycetaceae</taxon>
        <taxon>Streptomyces</taxon>
    </lineage>
</organism>
<dbReference type="AlphaFoldDB" id="A0A1E7L8V9"/>
<gene>
    <name evidence="1" type="ORF">AN218_07595</name>
</gene>
<proteinExistence type="predicted"/>
<name>A0A1E7L8V9_9ACTN</name>
<keyword evidence="2" id="KW-1185">Reference proteome</keyword>
<evidence type="ECO:0000313" key="2">
    <source>
        <dbReference type="Proteomes" id="UP000176005"/>
    </source>
</evidence>
<evidence type="ECO:0000313" key="1">
    <source>
        <dbReference type="EMBL" id="OEV12578.1"/>
    </source>
</evidence>
<sequence length="218" mass="23458">MRFMRYAIHGVAELPSACEADAPPMRAGELHVTYVSHDGSPWKLDTALLKGRYAANAEMPRFSGRTACPVMIHPFRPDYASSAWVLALIEAVRTPAVAVADPAEGVELSLVQDQGIRTRHVAVAAAAGTVHPEVVPPLRPERAKLTYRSDDGSPWELESVDFRGLYAAIGPEPGPGQRQGRAPVHALCASAVATAPLWVRDFITEHSTPPPLADPPPH</sequence>
<dbReference type="Proteomes" id="UP000176005">
    <property type="component" value="Unassembled WGS sequence"/>
</dbReference>
<accession>A0A1E7L8V9</accession>
<dbReference type="EMBL" id="LJGW01000130">
    <property type="protein sequence ID" value="OEV12578.1"/>
    <property type="molecule type" value="Genomic_DNA"/>
</dbReference>
<protein>
    <submittedName>
        <fullName evidence="1">Uncharacterized protein</fullName>
    </submittedName>
</protein>
<comment type="caution">
    <text evidence="1">The sequence shown here is derived from an EMBL/GenBank/DDBJ whole genome shotgun (WGS) entry which is preliminary data.</text>
</comment>
<reference evidence="1 2" key="1">
    <citation type="journal article" date="2016" name="Front. Microbiol.">
        <title>Comparative Genomics Analysis of Streptomyces Species Reveals Their Adaptation to the Marine Environment and Their Diversity at the Genomic Level.</title>
        <authorList>
            <person name="Tian X."/>
            <person name="Zhang Z."/>
            <person name="Yang T."/>
            <person name="Chen M."/>
            <person name="Li J."/>
            <person name="Chen F."/>
            <person name="Yang J."/>
            <person name="Li W."/>
            <person name="Zhang B."/>
            <person name="Zhang Z."/>
            <person name="Wu J."/>
            <person name="Zhang C."/>
            <person name="Long L."/>
            <person name="Xiao J."/>
        </authorList>
    </citation>
    <scope>NUCLEOTIDE SEQUENCE [LARGE SCALE GENOMIC DNA]</scope>
    <source>
        <strain evidence="1 2">SCSIO 10429</strain>
    </source>
</reference>